<evidence type="ECO:0000256" key="1">
    <source>
        <dbReference type="SAM" id="Phobius"/>
    </source>
</evidence>
<dbReference type="GO" id="GO:0016491">
    <property type="term" value="F:oxidoreductase activity"/>
    <property type="evidence" value="ECO:0007669"/>
    <property type="project" value="InterPro"/>
</dbReference>
<dbReference type="PANTHER" id="PTHR45033">
    <property type="match status" value="1"/>
</dbReference>
<dbReference type="InterPro" id="IPR013154">
    <property type="entry name" value="ADH-like_N"/>
</dbReference>
<dbReference type="AlphaFoldDB" id="A0A1B2DEG8"/>
<sequence>MKAISHRGASGIEGLKYEESADLKPGTGEVKIRLMAAGINHRDLFLMAGRTASDDPFILGSDGTGIVEAVGSLVSSATIGDEVIIHPCIGWEKTDEVPPVPAILGCPSNGTLAQYVIVPAANVFSKPAYLSWEEAGVLPLSALTAYRALFTKGQLRRGEHVLIPGIGGGVATFAMLMALAAGATVSVTSRSKAKQQAAVEQGASFALDSHSDWSSGLGRQAVDLILDSIGPATFGQYFEVIKPNGRIVTFGASSGDEITIPIRALFFPQVSIIGTSMGSREEFASMLAFVEQHQLHPVIDRVYPLAQAKEAFESMERGEQYGNIGISMSECPFDPA</sequence>
<dbReference type="SUPFAM" id="SSF50129">
    <property type="entry name" value="GroES-like"/>
    <property type="match status" value="1"/>
</dbReference>
<name>A0A1B2DEG8_9BACL</name>
<evidence type="ECO:0000313" key="3">
    <source>
        <dbReference type="EMBL" id="ANY66118.1"/>
    </source>
</evidence>
<dbReference type="SUPFAM" id="SSF51735">
    <property type="entry name" value="NAD(P)-binding Rossmann-fold domains"/>
    <property type="match status" value="1"/>
</dbReference>
<dbReference type="InterPro" id="IPR036291">
    <property type="entry name" value="NAD(P)-bd_dom_sf"/>
</dbReference>
<keyword evidence="1" id="KW-0812">Transmembrane</keyword>
<organism evidence="3">
    <name type="scientific">Paenibacillus sp. BIHB 4019</name>
    <dbReference type="NCBI Taxonomy" id="1870819"/>
    <lineage>
        <taxon>Bacteria</taxon>
        <taxon>Bacillati</taxon>
        <taxon>Bacillota</taxon>
        <taxon>Bacilli</taxon>
        <taxon>Bacillales</taxon>
        <taxon>Paenibacillaceae</taxon>
        <taxon>Paenibacillus</taxon>
    </lineage>
</organism>
<feature type="domain" description="Enoyl reductase (ER)" evidence="2">
    <location>
        <begin position="10"/>
        <end position="326"/>
    </location>
</feature>
<dbReference type="Gene3D" id="3.40.50.720">
    <property type="entry name" value="NAD(P)-binding Rossmann-like Domain"/>
    <property type="match status" value="1"/>
</dbReference>
<dbReference type="InterPro" id="IPR020843">
    <property type="entry name" value="ER"/>
</dbReference>
<keyword evidence="1" id="KW-1133">Transmembrane helix</keyword>
<dbReference type="Pfam" id="PF00107">
    <property type="entry name" value="ADH_zinc_N"/>
    <property type="match status" value="1"/>
</dbReference>
<reference evidence="3" key="1">
    <citation type="submission" date="2016-08" db="EMBL/GenBank/DDBJ databases">
        <title>Complete Genome Seqeunce of Paenibacillus sp. BIHB 4019 from tea rhizoplane.</title>
        <authorList>
            <person name="Thakur R."/>
            <person name="Swarnkar M.K."/>
            <person name="Gulati A."/>
        </authorList>
    </citation>
    <scope>NUCLEOTIDE SEQUENCE [LARGE SCALE GENOMIC DNA]</scope>
    <source>
        <strain evidence="3">BIHB4019</strain>
    </source>
</reference>
<dbReference type="SMART" id="SM00829">
    <property type="entry name" value="PKS_ER"/>
    <property type="match status" value="1"/>
</dbReference>
<dbReference type="InterPro" id="IPR052711">
    <property type="entry name" value="Zinc_ADH-like"/>
</dbReference>
<dbReference type="InterPro" id="IPR011032">
    <property type="entry name" value="GroES-like_sf"/>
</dbReference>
<protein>
    <submittedName>
        <fullName evidence="3">Alcohol dehydrogenase</fullName>
    </submittedName>
</protein>
<dbReference type="EMBL" id="CP016808">
    <property type="protein sequence ID" value="ANY66118.1"/>
    <property type="molecule type" value="Genomic_DNA"/>
</dbReference>
<evidence type="ECO:0000259" key="2">
    <source>
        <dbReference type="SMART" id="SM00829"/>
    </source>
</evidence>
<proteinExistence type="predicted"/>
<dbReference type="Gene3D" id="3.90.180.10">
    <property type="entry name" value="Medium-chain alcohol dehydrogenases, catalytic domain"/>
    <property type="match status" value="1"/>
</dbReference>
<dbReference type="Pfam" id="PF08240">
    <property type="entry name" value="ADH_N"/>
    <property type="match status" value="1"/>
</dbReference>
<dbReference type="PANTHER" id="PTHR45033:SF3">
    <property type="entry name" value="DEHYDROGENASE, PUTATIVE (AFU_ORTHOLOGUE AFUA_2G13270)-RELATED"/>
    <property type="match status" value="1"/>
</dbReference>
<accession>A0A1B2DEG8</accession>
<feature type="transmembrane region" description="Helical" evidence="1">
    <location>
        <begin position="161"/>
        <end position="185"/>
    </location>
</feature>
<dbReference type="RefSeq" id="WP_099517491.1">
    <property type="nucleotide sequence ID" value="NZ_CP016808.1"/>
</dbReference>
<dbReference type="InterPro" id="IPR013149">
    <property type="entry name" value="ADH-like_C"/>
</dbReference>
<gene>
    <name evidence="3" type="ORF">BBD42_06340</name>
</gene>
<keyword evidence="1" id="KW-0472">Membrane</keyword>